<sequence>MQDFNIEKKKQIMHASYDVSLEIAQKNDISCLTIHCLIHQEALCGKEIKMCSAMKLVASITNFIRGEHKSLSHRQLKIFLHEINAIYKNLPLHCKVRWLSAGKCLQYFFAIRKEILQFLQEEISNDTTYFENALMDKDMLSELGFLTDFTQHMNNLNLKLQGKNQSISDVLHFIHTHFQIQLHLFKIEIENKELHHFPCCKEIKEEHSDVNFTGFGDLINKIASAFDSRFKELFILNNDVLLFSNPLIVAIENKNIKYRIELCNLRTDLYLLIKKETGVDFFKLLPQDLYPELRNFGLKMASMFETTYSCESAFSLMKLIKHKNRSSLTDDRLLILM</sequence>
<dbReference type="EMBL" id="KK107922">
    <property type="protein sequence ID" value="EZA47180.1"/>
    <property type="molecule type" value="Genomic_DNA"/>
</dbReference>
<reference evidence="1 2" key="1">
    <citation type="journal article" date="2014" name="Curr. Biol.">
        <title>The genome of the clonal raider ant Cerapachys biroi.</title>
        <authorList>
            <person name="Oxley P.R."/>
            <person name="Ji L."/>
            <person name="Fetter-Pruneda I."/>
            <person name="McKenzie S.K."/>
            <person name="Li C."/>
            <person name="Hu H."/>
            <person name="Zhang G."/>
            <person name="Kronauer D.J."/>
        </authorList>
    </citation>
    <scope>NUCLEOTIDE SEQUENCE [LARGE SCALE GENOMIC DNA]</scope>
</reference>
<dbReference type="OMA" id="NIKNCAV"/>
<evidence type="ECO:0000313" key="1">
    <source>
        <dbReference type="EMBL" id="EZA47180.1"/>
    </source>
</evidence>
<dbReference type="Proteomes" id="UP000053097">
    <property type="component" value="Unassembled WGS sequence"/>
</dbReference>
<dbReference type="PANTHER" id="PTHR45913">
    <property type="entry name" value="EPM2A-INTERACTING PROTEIN 1"/>
    <property type="match status" value="1"/>
</dbReference>
<dbReference type="InterPro" id="IPR012337">
    <property type="entry name" value="RNaseH-like_sf"/>
</dbReference>
<dbReference type="OrthoDB" id="7701213at2759"/>
<organism evidence="1 2">
    <name type="scientific">Ooceraea biroi</name>
    <name type="common">Clonal raider ant</name>
    <name type="synonym">Cerapachys biroi</name>
    <dbReference type="NCBI Taxonomy" id="2015173"/>
    <lineage>
        <taxon>Eukaryota</taxon>
        <taxon>Metazoa</taxon>
        <taxon>Ecdysozoa</taxon>
        <taxon>Arthropoda</taxon>
        <taxon>Hexapoda</taxon>
        <taxon>Insecta</taxon>
        <taxon>Pterygota</taxon>
        <taxon>Neoptera</taxon>
        <taxon>Endopterygota</taxon>
        <taxon>Hymenoptera</taxon>
        <taxon>Apocrita</taxon>
        <taxon>Aculeata</taxon>
        <taxon>Formicoidea</taxon>
        <taxon>Formicidae</taxon>
        <taxon>Dorylinae</taxon>
        <taxon>Ooceraea</taxon>
    </lineage>
</organism>
<dbReference type="PANTHER" id="PTHR45913:SF20">
    <property type="entry name" value="GENERAL TRANSCRIPTION FACTOR II-I REPEAT DOMAIN-CONTAINING PROTEIN 2"/>
    <property type="match status" value="1"/>
</dbReference>
<dbReference type="AlphaFoldDB" id="A0A026VU63"/>
<evidence type="ECO:0000313" key="2">
    <source>
        <dbReference type="Proteomes" id="UP000053097"/>
    </source>
</evidence>
<gene>
    <name evidence="1" type="ORF">X777_16584</name>
</gene>
<accession>A0A026VU63</accession>
<dbReference type="SUPFAM" id="SSF53098">
    <property type="entry name" value="Ribonuclease H-like"/>
    <property type="match status" value="1"/>
</dbReference>
<proteinExistence type="predicted"/>
<keyword evidence="2" id="KW-1185">Reference proteome</keyword>
<protein>
    <submittedName>
        <fullName evidence="1">General transcription factor II-I repeat domain-containing protein 2B</fullName>
    </submittedName>
</protein>
<name>A0A026VU63_OOCBI</name>